<dbReference type="InterPro" id="IPR036396">
    <property type="entry name" value="Cyt_P450_sf"/>
</dbReference>
<dbReference type="Gene3D" id="3.50.50.60">
    <property type="entry name" value="FAD/NAD(P)-binding domain"/>
    <property type="match status" value="1"/>
</dbReference>
<dbReference type="Pfam" id="PF00067">
    <property type="entry name" value="p450"/>
    <property type="match status" value="1"/>
</dbReference>
<sequence>MATNETYDVVIIGAGWYGLIAATTYLRLAPETKILIVDKGHSIGGVCSEESIYPNLFVKSVMDCSSILSILCRLKVFLRIGTSRVKPSTTTYTILQKTMILSVESDWAPKIFWANSGLGLASVPDFWKTFHAGDVKVHRTEIASYSDTDKVHLKNGVTVGTDYVILCTGWSDALEPFNERLRVQCGLPSKADFTEKWKKLDAEADDIVSKKLPILANPPDTFVETTSQRRPWRLYRRLISPKMAAVGDRSIFFPVQIHSVYTPLVAEMQALWGVAYLLGQLEVPNQDDIEKEIAVWNAWTRKRYLEQGRKHAYSIYDYLAVSFFRSSIFPLTLIAPVISMVLPANTDTYVDTLARDLGINTSRKANPIAEMKAELAGEKSSTNGHANGKTNGAVNGKTNSYTGLAVTLILVSVAYLVISPIIDGWGKPPLPPGPPALPIIGNVHQMSLSAPWKQHMEWTKQYGPIFRLKAGKDTMIVLGTMQAARDLLDKKSKIYSSRPRSVMAFENVSKGLRPVLMPDNEQWKTARRLQGVVLTYKMSQSYRGVQALESLQLLRGLLQNKGKFQKELHRYSTSTLFALAYGQRMTRGDEEEVKAIDLIVERFALFGRVGTWIVDAIPILNYLPTFLAPWKKIAEECHAFESKMHMKHLHQAMERPGWNFVKAVKDVKAAEGVSQKELAYIVAILLEAGAETTTNALETFVLAARLFPRIISPAQAELESVIGTSRLPTVDDSPNMPYINAIVKETLRWRPVVPESVPHLNTEEDEYMGYRIPKGSIILPNVWGIHLNPDIYPDPNNFLPERWLAKDAPPEHAAFGFGRRICTGQHIAYNSLFLNVARILWACNIGPKIDADGREVPVDEWGFSDGFISRPLPFEVSITPRSEERTKLVEKAWEEADKDLLIIGATSPGPTAMFGPIRHGIFRSEPGFPININAEIVHSGDLITIDPDQKWLHNDFSGMLKTDSGGTPSFYHEGY</sequence>
<dbReference type="Proteomes" id="UP000053095">
    <property type="component" value="Unassembled WGS sequence"/>
</dbReference>
<keyword evidence="6 8" id="KW-0408">Iron</keyword>
<keyword evidence="3 8" id="KW-0349">Heme</keyword>
<reference evidence="11" key="1">
    <citation type="journal article" date="2015" name="Genome Announc.">
        <title>Draft genome sequence of Talaromyces cellulolyticus strain Y-94, a source of lignocellulosic biomass-degrading enzymes.</title>
        <authorList>
            <person name="Fujii T."/>
            <person name="Koike H."/>
            <person name="Sawayama S."/>
            <person name="Yano S."/>
            <person name="Inoue H."/>
        </authorList>
    </citation>
    <scope>NUCLEOTIDE SEQUENCE [LARGE SCALE GENOMIC DNA]</scope>
    <source>
        <strain evidence="11">Y-94</strain>
    </source>
</reference>
<keyword evidence="7" id="KW-0503">Monooxygenase</keyword>
<dbReference type="InterPro" id="IPR050364">
    <property type="entry name" value="Cytochrome_P450_fung"/>
</dbReference>
<dbReference type="PANTHER" id="PTHR46300:SF1">
    <property type="entry name" value="P450, PUTATIVE (EUROFUNG)-RELATED"/>
    <property type="match status" value="1"/>
</dbReference>
<keyword evidence="11" id="KW-1185">Reference proteome</keyword>
<evidence type="ECO:0000256" key="7">
    <source>
        <dbReference type="ARBA" id="ARBA00023033"/>
    </source>
</evidence>
<name>A0A6V8HGD1_TALPI</name>
<evidence type="ECO:0000313" key="11">
    <source>
        <dbReference type="Proteomes" id="UP000053095"/>
    </source>
</evidence>
<dbReference type="PANTHER" id="PTHR46300">
    <property type="entry name" value="P450, PUTATIVE (EUROFUNG)-RELATED-RELATED"/>
    <property type="match status" value="1"/>
</dbReference>
<keyword evidence="5" id="KW-0560">Oxidoreductase</keyword>
<gene>
    <name evidence="10" type="ORF">TCE0_041f13697</name>
</gene>
<evidence type="ECO:0000256" key="8">
    <source>
        <dbReference type="PIRSR" id="PIRSR602401-1"/>
    </source>
</evidence>
<dbReference type="InterPro" id="IPR036188">
    <property type="entry name" value="FAD/NAD-bd_sf"/>
</dbReference>
<dbReference type="GO" id="GO:0005506">
    <property type="term" value="F:iron ion binding"/>
    <property type="evidence" value="ECO:0007669"/>
    <property type="project" value="InterPro"/>
</dbReference>
<dbReference type="InterPro" id="IPR001128">
    <property type="entry name" value="Cyt_P450"/>
</dbReference>
<dbReference type="SUPFAM" id="SSF48264">
    <property type="entry name" value="Cytochrome P450"/>
    <property type="match status" value="1"/>
</dbReference>
<keyword evidence="9" id="KW-0812">Transmembrane</keyword>
<evidence type="ECO:0000256" key="3">
    <source>
        <dbReference type="ARBA" id="ARBA00022617"/>
    </source>
</evidence>
<dbReference type="Pfam" id="PF13450">
    <property type="entry name" value="NAD_binding_8"/>
    <property type="match status" value="1"/>
</dbReference>
<dbReference type="InterPro" id="IPR002401">
    <property type="entry name" value="Cyt_P450_E_grp-I"/>
</dbReference>
<dbReference type="SUPFAM" id="SSF51905">
    <property type="entry name" value="FAD/NAD(P)-binding domain"/>
    <property type="match status" value="1"/>
</dbReference>
<evidence type="ECO:0000256" key="9">
    <source>
        <dbReference type="SAM" id="Phobius"/>
    </source>
</evidence>
<protein>
    <recommendedName>
        <fullName evidence="12">Cytochrome P450</fullName>
    </recommendedName>
</protein>
<evidence type="ECO:0000256" key="4">
    <source>
        <dbReference type="ARBA" id="ARBA00022723"/>
    </source>
</evidence>
<dbReference type="CDD" id="cd11065">
    <property type="entry name" value="CYP64-like"/>
    <property type="match status" value="1"/>
</dbReference>
<evidence type="ECO:0000256" key="6">
    <source>
        <dbReference type="ARBA" id="ARBA00023004"/>
    </source>
</evidence>
<proteinExistence type="inferred from homology"/>
<keyword evidence="9" id="KW-0472">Membrane</keyword>
<organism evidence="10 11">
    <name type="scientific">Talaromyces pinophilus</name>
    <name type="common">Penicillium pinophilum</name>
    <dbReference type="NCBI Taxonomy" id="128442"/>
    <lineage>
        <taxon>Eukaryota</taxon>
        <taxon>Fungi</taxon>
        <taxon>Dikarya</taxon>
        <taxon>Ascomycota</taxon>
        <taxon>Pezizomycotina</taxon>
        <taxon>Eurotiomycetes</taxon>
        <taxon>Eurotiomycetidae</taxon>
        <taxon>Eurotiales</taxon>
        <taxon>Trichocomaceae</taxon>
        <taxon>Talaromyces</taxon>
        <taxon>Talaromyces sect. Talaromyces</taxon>
    </lineage>
</organism>
<dbReference type="AlphaFoldDB" id="A0A6V8HGD1"/>
<accession>A0A6V8HGD1</accession>
<feature type="transmembrane region" description="Helical" evidence="9">
    <location>
        <begin position="6"/>
        <end position="26"/>
    </location>
</feature>
<evidence type="ECO:0008006" key="12">
    <source>
        <dbReference type="Google" id="ProtNLM"/>
    </source>
</evidence>
<comment type="caution">
    <text evidence="10">The sequence shown here is derived from an EMBL/GenBank/DDBJ whole genome shotgun (WGS) entry which is preliminary data.</text>
</comment>
<dbReference type="PRINTS" id="PR00463">
    <property type="entry name" value="EP450I"/>
</dbReference>
<keyword evidence="4 8" id="KW-0479">Metal-binding</keyword>
<evidence type="ECO:0000256" key="1">
    <source>
        <dbReference type="ARBA" id="ARBA00001971"/>
    </source>
</evidence>
<dbReference type="Gene3D" id="1.10.630.10">
    <property type="entry name" value="Cytochrome P450"/>
    <property type="match status" value="1"/>
</dbReference>
<evidence type="ECO:0000256" key="5">
    <source>
        <dbReference type="ARBA" id="ARBA00023002"/>
    </source>
</evidence>
<evidence type="ECO:0000256" key="2">
    <source>
        <dbReference type="ARBA" id="ARBA00010617"/>
    </source>
</evidence>
<keyword evidence="9" id="KW-1133">Transmembrane helix</keyword>
<dbReference type="GO" id="GO:0020037">
    <property type="term" value="F:heme binding"/>
    <property type="evidence" value="ECO:0007669"/>
    <property type="project" value="InterPro"/>
</dbReference>
<comment type="cofactor">
    <cofactor evidence="1 8">
        <name>heme</name>
        <dbReference type="ChEBI" id="CHEBI:30413"/>
    </cofactor>
</comment>
<feature type="binding site" description="axial binding residue" evidence="8">
    <location>
        <position position="822"/>
    </location>
    <ligand>
        <name>heme</name>
        <dbReference type="ChEBI" id="CHEBI:30413"/>
    </ligand>
    <ligandPart>
        <name>Fe</name>
        <dbReference type="ChEBI" id="CHEBI:18248"/>
    </ligandPart>
</feature>
<dbReference type="GO" id="GO:0016705">
    <property type="term" value="F:oxidoreductase activity, acting on paired donors, with incorporation or reduction of molecular oxygen"/>
    <property type="evidence" value="ECO:0007669"/>
    <property type="project" value="InterPro"/>
</dbReference>
<dbReference type="GO" id="GO:0004497">
    <property type="term" value="F:monooxygenase activity"/>
    <property type="evidence" value="ECO:0007669"/>
    <property type="project" value="UniProtKB-KW"/>
</dbReference>
<comment type="similarity">
    <text evidence="2">Belongs to the cytochrome P450 family.</text>
</comment>
<evidence type="ECO:0000313" key="10">
    <source>
        <dbReference type="EMBL" id="GAM40951.1"/>
    </source>
</evidence>
<dbReference type="PRINTS" id="PR00385">
    <property type="entry name" value="P450"/>
</dbReference>
<dbReference type="EMBL" id="DF933837">
    <property type="protein sequence ID" value="GAM40951.1"/>
    <property type="molecule type" value="Genomic_DNA"/>
</dbReference>